<name>A0AAW4LFM9_9BACT</name>
<evidence type="ECO:0000256" key="4">
    <source>
        <dbReference type="SAM" id="SignalP"/>
    </source>
</evidence>
<dbReference type="PANTHER" id="PTHR44858:SF1">
    <property type="entry name" value="UDP-N-ACETYLGLUCOSAMINE--PEPTIDE N-ACETYLGLUCOSAMINYLTRANSFERASE SPINDLY-RELATED"/>
    <property type="match status" value="1"/>
</dbReference>
<dbReference type="PROSITE" id="PS50005">
    <property type="entry name" value="TPR"/>
    <property type="match status" value="1"/>
</dbReference>
<evidence type="ECO:0000256" key="2">
    <source>
        <dbReference type="ARBA" id="ARBA00022803"/>
    </source>
</evidence>
<dbReference type="Pfam" id="PF13371">
    <property type="entry name" value="TPR_9"/>
    <property type="match status" value="1"/>
</dbReference>
<feature type="chain" id="PRO_5043565698" evidence="4">
    <location>
        <begin position="26"/>
        <end position="140"/>
    </location>
</feature>
<dbReference type="InterPro" id="IPR050498">
    <property type="entry name" value="Ycf3"/>
</dbReference>
<proteinExistence type="predicted"/>
<keyword evidence="1" id="KW-0677">Repeat</keyword>
<dbReference type="RefSeq" id="WP_214172754.1">
    <property type="nucleotide sequence ID" value="NZ_JAHCVJ010000008.1"/>
</dbReference>
<dbReference type="Proteomes" id="UP000811899">
    <property type="component" value="Unassembled WGS sequence"/>
</dbReference>
<keyword evidence="2 3" id="KW-0802">TPR repeat</keyword>
<keyword evidence="4" id="KW-0732">Signal</keyword>
<dbReference type="PANTHER" id="PTHR44858">
    <property type="entry name" value="TETRATRICOPEPTIDE REPEAT PROTEIN 6"/>
    <property type="match status" value="1"/>
</dbReference>
<feature type="repeat" description="TPR" evidence="3">
    <location>
        <begin position="59"/>
        <end position="92"/>
    </location>
</feature>
<gene>
    <name evidence="5" type="ORF">KI809_16845</name>
</gene>
<evidence type="ECO:0000256" key="1">
    <source>
        <dbReference type="ARBA" id="ARBA00022737"/>
    </source>
</evidence>
<dbReference type="InterPro" id="IPR019734">
    <property type="entry name" value="TPR_rpt"/>
</dbReference>
<organism evidence="5 6">
    <name type="scientific">Geoanaerobacter pelophilus</name>
    <dbReference type="NCBI Taxonomy" id="60036"/>
    <lineage>
        <taxon>Bacteria</taxon>
        <taxon>Pseudomonadati</taxon>
        <taxon>Thermodesulfobacteriota</taxon>
        <taxon>Desulfuromonadia</taxon>
        <taxon>Geobacterales</taxon>
        <taxon>Geobacteraceae</taxon>
        <taxon>Geoanaerobacter</taxon>
    </lineage>
</organism>
<sequence length="140" mass="15478">MLLRCAIIALLLQLTCLPLFGFAAAGQELGKVEMYMSQGRADKALAFLDTIIAANPERIDAYSSRAFIYLKLNRHQQAIADFSHIIGLQPDDPSAYLSRGLVYDQLHETERAAADYRHACTLGGKAGCSFLEQLKSRSQQ</sequence>
<dbReference type="InterPro" id="IPR011990">
    <property type="entry name" value="TPR-like_helical_dom_sf"/>
</dbReference>
<evidence type="ECO:0000313" key="5">
    <source>
        <dbReference type="EMBL" id="MBT0665981.1"/>
    </source>
</evidence>
<reference evidence="5 6" key="1">
    <citation type="submission" date="2021-05" db="EMBL/GenBank/DDBJ databases">
        <title>The draft genome of Geobacter pelophilus DSM 12255.</title>
        <authorList>
            <person name="Xu Z."/>
            <person name="Masuda Y."/>
            <person name="Itoh H."/>
            <person name="Senoo K."/>
        </authorList>
    </citation>
    <scope>NUCLEOTIDE SEQUENCE [LARGE SCALE GENOMIC DNA]</scope>
    <source>
        <strain evidence="5 6">DSM 12255</strain>
    </source>
</reference>
<comment type="caution">
    <text evidence="5">The sequence shown here is derived from an EMBL/GenBank/DDBJ whole genome shotgun (WGS) entry which is preliminary data.</text>
</comment>
<accession>A0AAW4LFM9</accession>
<dbReference type="SMART" id="SM00028">
    <property type="entry name" value="TPR"/>
    <property type="match status" value="3"/>
</dbReference>
<evidence type="ECO:0000256" key="3">
    <source>
        <dbReference type="PROSITE-ProRule" id="PRU00339"/>
    </source>
</evidence>
<evidence type="ECO:0000313" key="6">
    <source>
        <dbReference type="Proteomes" id="UP000811899"/>
    </source>
</evidence>
<keyword evidence="6" id="KW-1185">Reference proteome</keyword>
<dbReference type="Gene3D" id="1.25.40.10">
    <property type="entry name" value="Tetratricopeptide repeat domain"/>
    <property type="match status" value="1"/>
</dbReference>
<dbReference type="SUPFAM" id="SSF48452">
    <property type="entry name" value="TPR-like"/>
    <property type="match status" value="1"/>
</dbReference>
<dbReference type="AlphaFoldDB" id="A0AAW4LFM9"/>
<protein>
    <submittedName>
        <fullName evidence="5">Tetratricopeptide repeat protein</fullName>
    </submittedName>
</protein>
<feature type="signal peptide" evidence="4">
    <location>
        <begin position="1"/>
        <end position="25"/>
    </location>
</feature>
<dbReference type="EMBL" id="JAHCVJ010000008">
    <property type="protein sequence ID" value="MBT0665981.1"/>
    <property type="molecule type" value="Genomic_DNA"/>
</dbReference>